<comment type="caution">
    <text evidence="1">The sequence shown here is derived from an EMBL/GenBank/DDBJ whole genome shotgun (WGS) entry which is preliminary data.</text>
</comment>
<dbReference type="Proteomes" id="UP001596956">
    <property type="component" value="Unassembled WGS sequence"/>
</dbReference>
<feature type="non-terminal residue" evidence="1">
    <location>
        <position position="63"/>
    </location>
</feature>
<protein>
    <submittedName>
        <fullName evidence="1">Uncharacterized protein</fullName>
    </submittedName>
</protein>
<reference evidence="2" key="1">
    <citation type="journal article" date="2019" name="Int. J. Syst. Evol. Microbiol.">
        <title>The Global Catalogue of Microorganisms (GCM) 10K type strain sequencing project: providing services to taxonomists for standard genome sequencing and annotation.</title>
        <authorList>
            <consortium name="The Broad Institute Genomics Platform"/>
            <consortium name="The Broad Institute Genome Sequencing Center for Infectious Disease"/>
            <person name="Wu L."/>
            <person name="Ma J."/>
        </authorList>
    </citation>
    <scope>NUCLEOTIDE SEQUENCE [LARGE SCALE GENOMIC DNA]</scope>
    <source>
        <strain evidence="2">CCUG 63369</strain>
    </source>
</reference>
<organism evidence="1 2">
    <name type="scientific">Streptomonospora algeriensis</name>
    <dbReference type="NCBI Taxonomy" id="995084"/>
    <lineage>
        <taxon>Bacteria</taxon>
        <taxon>Bacillati</taxon>
        <taxon>Actinomycetota</taxon>
        <taxon>Actinomycetes</taxon>
        <taxon>Streptosporangiales</taxon>
        <taxon>Nocardiopsidaceae</taxon>
        <taxon>Streptomonospora</taxon>
    </lineage>
</organism>
<accession>A0ABW3BJW1</accession>
<name>A0ABW3BJW1_9ACTN</name>
<evidence type="ECO:0000313" key="2">
    <source>
        <dbReference type="Proteomes" id="UP001596956"/>
    </source>
</evidence>
<dbReference type="EMBL" id="JBHTHR010000802">
    <property type="protein sequence ID" value="MFD0803251.1"/>
    <property type="molecule type" value="Genomic_DNA"/>
</dbReference>
<proteinExistence type="predicted"/>
<sequence length="63" mass="6699">MHWTGGWSEVRNEARVAARWKASGAARSKAPDRARYKAGGAVAAVRMRSWNGRRGAASDAGGT</sequence>
<keyword evidence="2" id="KW-1185">Reference proteome</keyword>
<gene>
    <name evidence="1" type="ORF">ACFQZU_18265</name>
</gene>
<evidence type="ECO:0000313" key="1">
    <source>
        <dbReference type="EMBL" id="MFD0803251.1"/>
    </source>
</evidence>